<dbReference type="Proteomes" id="UP000068250">
    <property type="component" value="Chromosome I"/>
</dbReference>
<evidence type="ECO:0000313" key="3">
    <source>
        <dbReference type="Proteomes" id="UP000068250"/>
    </source>
</evidence>
<gene>
    <name evidence="2" type="primary">djlA</name>
    <name evidence="2" type="ORF">AGA_739</name>
</gene>
<dbReference type="Gene3D" id="1.10.3680.10">
    <property type="entry name" value="TerB-like"/>
    <property type="match status" value="1"/>
</dbReference>
<dbReference type="InterPro" id="IPR007791">
    <property type="entry name" value="DjlA_N"/>
</dbReference>
<dbReference type="CDD" id="cd06257">
    <property type="entry name" value="DnaJ"/>
    <property type="match status" value="1"/>
</dbReference>
<dbReference type="PROSITE" id="PS50076">
    <property type="entry name" value="DNAJ_2"/>
    <property type="match status" value="1"/>
</dbReference>
<dbReference type="InterPro" id="IPR036869">
    <property type="entry name" value="J_dom_sf"/>
</dbReference>
<dbReference type="CDD" id="cd07316">
    <property type="entry name" value="terB_like_DjlA"/>
    <property type="match status" value="1"/>
</dbReference>
<dbReference type="Gene3D" id="1.10.287.110">
    <property type="entry name" value="DnaJ domain"/>
    <property type="match status" value="1"/>
</dbReference>
<reference evidence="3" key="1">
    <citation type="submission" date="2014-09" db="EMBL/GenBank/DDBJ databases">
        <authorList>
            <person name="Illeghems K.G."/>
        </authorList>
    </citation>
    <scope>NUCLEOTIDE SEQUENCE [LARGE SCALE GENOMIC DNA]</scope>
    <source>
        <strain evidence="3">LMG 23848T</strain>
    </source>
</reference>
<feature type="domain" description="J" evidence="1">
    <location>
        <begin position="224"/>
        <end position="288"/>
    </location>
</feature>
<dbReference type="PATRIC" id="fig|431306.5.peg.719"/>
<dbReference type="AlphaFoldDB" id="A0A0U5BGM9"/>
<dbReference type="STRING" id="431306.AGA_739"/>
<dbReference type="SUPFAM" id="SSF46565">
    <property type="entry name" value="Chaperone J-domain"/>
    <property type="match status" value="1"/>
</dbReference>
<dbReference type="Pfam" id="PF05099">
    <property type="entry name" value="TerB"/>
    <property type="match status" value="1"/>
</dbReference>
<dbReference type="EMBL" id="LN609302">
    <property type="protein sequence ID" value="CEF54359.1"/>
    <property type="molecule type" value="Genomic_DNA"/>
</dbReference>
<accession>A0A0U5BGM9</accession>
<name>A0A0U5BGM9_9PROT</name>
<dbReference type="InterPro" id="IPR001623">
    <property type="entry name" value="DnaJ_domain"/>
</dbReference>
<evidence type="ECO:0000313" key="2">
    <source>
        <dbReference type="EMBL" id="CEF54359.1"/>
    </source>
</evidence>
<dbReference type="InterPro" id="IPR029024">
    <property type="entry name" value="TerB-like"/>
</dbReference>
<dbReference type="SUPFAM" id="SSF158682">
    <property type="entry name" value="TerB-like"/>
    <property type="match status" value="1"/>
</dbReference>
<sequence>MQTRVTHQNMVKGDMAIWGKIFGGVTGFAVGGPIGAALGTALGHAADNGTLLQPPAVGWSDRWAARARPDPNGAAAFVAAKLAATLGKKEQLYGLTCVILAAKLAKCDAPVNRREINAFKARFRVPDENMRDIGRLFDMARQRTDDYEAFARELGQAYAKDKPPLEDLMGILFAIARADLAADEPLAPEELRFLKRVHHLFGLGRGAWERAEQGRARAAMGEEDAYAIMGVSSSLSNEELRAHWKKLVRQYHPDIMAARNASPEEVQVASVRISRINAAWDIIKRERGL</sequence>
<evidence type="ECO:0000259" key="1">
    <source>
        <dbReference type="PROSITE" id="PS50076"/>
    </source>
</evidence>
<organism evidence="2 3">
    <name type="scientific">Acetobacter ghanensis</name>
    <dbReference type="NCBI Taxonomy" id="431306"/>
    <lineage>
        <taxon>Bacteria</taxon>
        <taxon>Pseudomonadati</taxon>
        <taxon>Pseudomonadota</taxon>
        <taxon>Alphaproteobacteria</taxon>
        <taxon>Acetobacterales</taxon>
        <taxon>Acetobacteraceae</taxon>
        <taxon>Acetobacter</taxon>
    </lineage>
</organism>
<dbReference type="SMART" id="SM00271">
    <property type="entry name" value="DnaJ"/>
    <property type="match status" value="1"/>
</dbReference>
<protein>
    <submittedName>
        <fullName evidence="2">DnaJ like chaperone protein</fullName>
    </submittedName>
</protein>
<dbReference type="Pfam" id="PF00226">
    <property type="entry name" value="DnaJ"/>
    <property type="match status" value="1"/>
</dbReference>
<proteinExistence type="predicted"/>